<dbReference type="EMBL" id="SMRT01000001">
    <property type="protein sequence ID" value="TDG00915.1"/>
    <property type="molecule type" value="Genomic_DNA"/>
</dbReference>
<evidence type="ECO:0000313" key="5">
    <source>
        <dbReference type="EMBL" id="TDG00915.1"/>
    </source>
</evidence>
<evidence type="ECO:0000256" key="3">
    <source>
        <dbReference type="ARBA" id="ARBA00023098"/>
    </source>
</evidence>
<keyword evidence="1" id="KW-0808">Transferase</keyword>
<dbReference type="PANTHER" id="PTHR13943">
    <property type="entry name" value="HRAS-LIKE SUPPRESSOR - RELATED"/>
    <property type="match status" value="1"/>
</dbReference>
<reference evidence="5 6" key="1">
    <citation type="submission" date="2019-03" db="EMBL/GenBank/DDBJ databases">
        <title>This is whole genome sequence of Paenibacillus sp MS74 strain.</title>
        <authorList>
            <person name="Trinh H.N."/>
        </authorList>
    </citation>
    <scope>NUCLEOTIDE SEQUENCE [LARGE SCALE GENOMIC DNA]</scope>
    <source>
        <strain evidence="5 6">MS74</strain>
    </source>
</reference>
<dbReference type="PANTHER" id="PTHR13943:SF77">
    <property type="entry name" value="LRAT DOMAIN-CONTAINING PROTEIN"/>
    <property type="match status" value="1"/>
</dbReference>
<dbReference type="GO" id="GO:0005737">
    <property type="term" value="C:cytoplasm"/>
    <property type="evidence" value="ECO:0007669"/>
    <property type="project" value="TreeGrafter"/>
</dbReference>
<dbReference type="PROSITE" id="PS51934">
    <property type="entry name" value="LRAT"/>
    <property type="match status" value="1"/>
</dbReference>
<dbReference type="InterPro" id="IPR051496">
    <property type="entry name" value="H-rev107_PLA/AT"/>
</dbReference>
<name>A0A4V2ZUH2_9BACL</name>
<evidence type="ECO:0000256" key="1">
    <source>
        <dbReference type="ARBA" id="ARBA00022679"/>
    </source>
</evidence>
<organism evidence="5 6">
    <name type="scientific">Paenibacillus piri</name>
    <dbReference type="NCBI Taxonomy" id="2547395"/>
    <lineage>
        <taxon>Bacteria</taxon>
        <taxon>Bacillati</taxon>
        <taxon>Bacillota</taxon>
        <taxon>Bacilli</taxon>
        <taxon>Bacillales</taxon>
        <taxon>Paenibacillaceae</taxon>
        <taxon>Paenibacillus</taxon>
    </lineage>
</organism>
<keyword evidence="6" id="KW-1185">Reference proteome</keyword>
<dbReference type="Proteomes" id="UP000295636">
    <property type="component" value="Unassembled WGS sequence"/>
</dbReference>
<sequence length="199" mass="23103">MGFFQNLKWLVEGISDANKEFAEGVKNDLKEFKNDMKDLTKQHYPKTGEVIEKIDRAAQTIGNARRSLPSIPVTTQSPTTTPFPKLHNTRRHKEWTSKSRGDHIYVKRVGYEHHALYIGDNRIIHYSNGSVRRDNLEAMDDKFNISELYMKDSPRLYNIEEVIMRAESRLGESDYNLALNNCEHFVTWCRSGSRHSNSI</sequence>
<comment type="caution">
    <text evidence="5">The sequence shown here is derived from an EMBL/GenBank/DDBJ whole genome shotgun (WGS) entry which is preliminary data.</text>
</comment>
<protein>
    <recommendedName>
        <fullName evidence="4">LRAT domain-containing protein</fullName>
    </recommendedName>
</protein>
<dbReference type="Gene3D" id="3.90.1720.10">
    <property type="entry name" value="endopeptidase domain like (from Nostoc punctiforme)"/>
    <property type="match status" value="1"/>
</dbReference>
<evidence type="ECO:0000256" key="2">
    <source>
        <dbReference type="ARBA" id="ARBA00022801"/>
    </source>
</evidence>
<keyword evidence="2" id="KW-0378">Hydrolase</keyword>
<dbReference type="GO" id="GO:0004623">
    <property type="term" value="F:phospholipase A2 activity"/>
    <property type="evidence" value="ECO:0007669"/>
    <property type="project" value="TreeGrafter"/>
</dbReference>
<dbReference type="GO" id="GO:0016410">
    <property type="term" value="F:N-acyltransferase activity"/>
    <property type="evidence" value="ECO:0007669"/>
    <property type="project" value="TreeGrafter"/>
</dbReference>
<feature type="domain" description="LRAT" evidence="4">
    <location>
        <begin position="103"/>
        <end position="198"/>
    </location>
</feature>
<dbReference type="RefSeq" id="WP_133225625.1">
    <property type="nucleotide sequence ID" value="NZ_SMRT01000001.1"/>
</dbReference>
<dbReference type="GO" id="GO:0008970">
    <property type="term" value="F:phospholipase A1 activity"/>
    <property type="evidence" value="ECO:0007669"/>
    <property type="project" value="TreeGrafter"/>
</dbReference>
<dbReference type="OrthoDB" id="9812095at2"/>
<evidence type="ECO:0000313" key="6">
    <source>
        <dbReference type="Proteomes" id="UP000295636"/>
    </source>
</evidence>
<dbReference type="Pfam" id="PF04970">
    <property type="entry name" value="LRAT"/>
    <property type="match status" value="1"/>
</dbReference>
<proteinExistence type="predicted"/>
<accession>A0A4V2ZUH2</accession>
<dbReference type="InterPro" id="IPR007053">
    <property type="entry name" value="LRAT_dom"/>
</dbReference>
<dbReference type="GO" id="GO:0070292">
    <property type="term" value="P:N-acylphosphatidylethanolamine metabolic process"/>
    <property type="evidence" value="ECO:0007669"/>
    <property type="project" value="TreeGrafter"/>
</dbReference>
<evidence type="ECO:0000259" key="4">
    <source>
        <dbReference type="PROSITE" id="PS51934"/>
    </source>
</evidence>
<dbReference type="AlphaFoldDB" id="A0A4V2ZUH2"/>
<keyword evidence="3" id="KW-0443">Lipid metabolism</keyword>
<gene>
    <name evidence="5" type="ORF">E1757_04700</name>
</gene>